<dbReference type="GO" id="GO:0030983">
    <property type="term" value="F:mismatched DNA binding"/>
    <property type="evidence" value="ECO:0007669"/>
    <property type="project" value="InterPro"/>
</dbReference>
<dbReference type="Proteomes" id="UP000694388">
    <property type="component" value="Unplaced"/>
</dbReference>
<dbReference type="SUPFAM" id="SSF54211">
    <property type="entry name" value="Ribosomal protein S5 domain 2-like"/>
    <property type="match status" value="1"/>
</dbReference>
<dbReference type="Gene3D" id="3.30.1370.100">
    <property type="entry name" value="MutL, C-terminal domain, regulatory subdomain"/>
    <property type="match status" value="1"/>
</dbReference>
<dbReference type="FunFam" id="3.30.1540.20:FF:000019">
    <property type="entry name" value="PMS1 homolog 2, mismatch repair system component"/>
    <property type="match status" value="1"/>
</dbReference>
<dbReference type="PANTHER" id="PTHR10073">
    <property type="entry name" value="DNA MISMATCH REPAIR PROTEIN MLH, PMS, MUTL"/>
    <property type="match status" value="1"/>
</dbReference>
<dbReference type="OMA" id="MRPRRMP"/>
<evidence type="ECO:0000256" key="1">
    <source>
        <dbReference type="ARBA" id="ARBA00004123"/>
    </source>
</evidence>
<dbReference type="NCBIfam" id="TIGR00585">
    <property type="entry name" value="mutl"/>
    <property type="match status" value="1"/>
</dbReference>
<dbReference type="Gene3D" id="3.30.230.10">
    <property type="match status" value="1"/>
</dbReference>
<evidence type="ECO:0000256" key="12">
    <source>
        <dbReference type="ARBA" id="ARBA00077255"/>
    </source>
</evidence>
<sequence>MESEAIQTSSPASAIRAIDLGAVHQLCSGQVVLSLTTAIKELVENGLDAGASSIEVRLREYGAELVEVCDNGSGVQEQDFEGLALKHHTSKLREFSDLVTVNTFGFRGEALSSLCALSDVCVVTCREDASIGWKLSYDHNGLLLSQTPQSRPPGTTVLLQGLFSTLPVRQKEFLRNIKKEFGKAVLVLQAYALAMPGVRLSCTNQCGQGRRTTVLSTSGTQDLRNTIANIFGPKQLQSLLSFEQTVPSPENCQEFSTHPGTQSEQTLQISGFISKCEHGSGRSATDRQFLFVNRRPCDLPKVSKLINEVYHSYNRHQYPFTCLSIGLEADLLDVNVTPDKRRVLMQRESLLLATLKASLSTMFEETLNQLPANLSQEYLPGTTRCSPCKYDHTSERDCVRSDVHLSSLHKAFSFRDFDSAPGKKEILKQSSFSQPSINRFLAQSHRNCREEKVATFPLGFRSTMVEEMSTPTSSQPVITTQLRTRNVSSEGNDVLAEHSNLQSASPSKTNHNLPSSAPSLTSKLKRTQASAFDASPSHCISVKRRKHDLALSVNSTEEDMPVSIARRLRDLPFCLEKLTSQVRALHERGGGNVERRFQRRFRARIDPSENLSAEEELQKEIRKDSFSCMEVVGQFNRGFVVARLGQDLFIIDQHASDEKYNFERLQHEGALTGQRLITPQKLQLTAVNEALLMENLEVFRKNGFDFIIDKQAAPTQRVCLTTLPTSRGWTFGSSDVDELLFMLSDAPGTMCRPSRVRAMFASRACRQSVMIGTALSASDMKRLLQHMGEMEQPWNCPHGRPTIRHLINLDMVST</sequence>
<evidence type="ECO:0000256" key="9">
    <source>
        <dbReference type="ARBA" id="ARBA00023242"/>
    </source>
</evidence>
<dbReference type="FunFam" id="3.30.1370.100:FF:000001">
    <property type="entry name" value="Mismatch repair endonuclease pms1, putative"/>
    <property type="match status" value="1"/>
</dbReference>
<dbReference type="InterPro" id="IPR042120">
    <property type="entry name" value="MutL_C_dimsub"/>
</dbReference>
<dbReference type="InterPro" id="IPR002099">
    <property type="entry name" value="MutL/Mlh/PMS"/>
</dbReference>
<dbReference type="SMART" id="SM00853">
    <property type="entry name" value="MutL_C"/>
    <property type="match status" value="1"/>
</dbReference>
<keyword evidence="3" id="KW-0540">Nuclease</keyword>
<dbReference type="InterPro" id="IPR014762">
    <property type="entry name" value="DNA_mismatch_repair_CS"/>
</dbReference>
<dbReference type="Pfam" id="PF08676">
    <property type="entry name" value="MutL_C"/>
    <property type="match status" value="1"/>
</dbReference>
<evidence type="ECO:0000313" key="17">
    <source>
        <dbReference type="Ensembl" id="ENSEBUP00000015022.1"/>
    </source>
</evidence>
<feature type="compositionally biased region" description="Polar residues" evidence="14">
    <location>
        <begin position="499"/>
        <end position="528"/>
    </location>
</feature>
<dbReference type="PROSITE" id="PS00058">
    <property type="entry name" value="DNA_MISMATCH_REPAIR_1"/>
    <property type="match status" value="1"/>
</dbReference>
<evidence type="ECO:0000256" key="14">
    <source>
        <dbReference type="SAM" id="MobiDB-lite"/>
    </source>
</evidence>
<dbReference type="FunFam" id="3.30.230.10:FF:000032">
    <property type="entry name" value="mismatch repair endonuclease PMS2 isoform X2"/>
    <property type="match status" value="1"/>
</dbReference>
<comment type="similarity">
    <text evidence="2">Belongs to the DNA mismatch repair MutL/HexB family.</text>
</comment>
<keyword evidence="4" id="KW-0547">Nucleotide-binding</keyword>
<dbReference type="Pfam" id="PF01119">
    <property type="entry name" value="DNA_mis_repair"/>
    <property type="match status" value="1"/>
</dbReference>
<evidence type="ECO:0000256" key="7">
    <source>
        <dbReference type="ARBA" id="ARBA00022801"/>
    </source>
</evidence>
<keyword evidence="9" id="KW-0539">Nucleus</keyword>
<keyword evidence="8" id="KW-0067">ATP-binding</keyword>
<dbReference type="InterPro" id="IPR020568">
    <property type="entry name" value="Ribosomal_Su5_D2-typ_SF"/>
</dbReference>
<dbReference type="Gene3D" id="3.30.565.10">
    <property type="entry name" value="Histidine kinase-like ATPase, C-terminal domain"/>
    <property type="match status" value="1"/>
</dbReference>
<evidence type="ECO:0000256" key="6">
    <source>
        <dbReference type="ARBA" id="ARBA00022763"/>
    </source>
</evidence>
<dbReference type="Ensembl" id="ENSEBUT00000015598.1">
    <property type="protein sequence ID" value="ENSEBUP00000015022.1"/>
    <property type="gene ID" value="ENSEBUG00000009466.1"/>
</dbReference>
<evidence type="ECO:0000259" key="16">
    <source>
        <dbReference type="SMART" id="SM01340"/>
    </source>
</evidence>
<dbReference type="PANTHER" id="PTHR10073:SF52">
    <property type="entry name" value="MISMATCH REPAIR ENDONUCLEASE PMS2"/>
    <property type="match status" value="1"/>
</dbReference>
<dbReference type="GeneTree" id="ENSGT00940000155381"/>
<dbReference type="SMART" id="SM01340">
    <property type="entry name" value="DNA_mis_repair"/>
    <property type="match status" value="1"/>
</dbReference>
<accession>A0A8C4QGI1</accession>
<dbReference type="GO" id="GO:0016887">
    <property type="term" value="F:ATP hydrolysis activity"/>
    <property type="evidence" value="ECO:0007669"/>
    <property type="project" value="InterPro"/>
</dbReference>
<organism evidence="17 18">
    <name type="scientific">Eptatretus burgeri</name>
    <name type="common">Inshore hagfish</name>
    <dbReference type="NCBI Taxonomy" id="7764"/>
    <lineage>
        <taxon>Eukaryota</taxon>
        <taxon>Metazoa</taxon>
        <taxon>Chordata</taxon>
        <taxon>Craniata</taxon>
        <taxon>Vertebrata</taxon>
        <taxon>Cyclostomata</taxon>
        <taxon>Myxini</taxon>
        <taxon>Myxiniformes</taxon>
        <taxon>Myxinidae</taxon>
        <taxon>Eptatretinae</taxon>
        <taxon>Eptatretus</taxon>
    </lineage>
</organism>
<dbReference type="FunFam" id="3.30.565.10:FF:000014">
    <property type="entry name" value="Mismatch repair endonuclease pms1, putative"/>
    <property type="match status" value="1"/>
</dbReference>
<evidence type="ECO:0000313" key="18">
    <source>
        <dbReference type="Proteomes" id="UP000694388"/>
    </source>
</evidence>
<keyword evidence="5" id="KW-0255">Endonuclease</keyword>
<evidence type="ECO:0000256" key="2">
    <source>
        <dbReference type="ARBA" id="ARBA00006082"/>
    </source>
</evidence>
<dbReference type="InterPro" id="IPR013507">
    <property type="entry name" value="DNA_mismatch_S5_2-like"/>
</dbReference>
<reference evidence="17" key="2">
    <citation type="submission" date="2025-09" db="UniProtKB">
        <authorList>
            <consortium name="Ensembl"/>
        </authorList>
    </citation>
    <scope>IDENTIFICATION</scope>
</reference>
<evidence type="ECO:0000256" key="3">
    <source>
        <dbReference type="ARBA" id="ARBA00022722"/>
    </source>
</evidence>
<dbReference type="CDD" id="cd03484">
    <property type="entry name" value="MutL_Trans_hPMS_2_like"/>
    <property type="match status" value="1"/>
</dbReference>
<dbReference type="GO" id="GO:0005524">
    <property type="term" value="F:ATP binding"/>
    <property type="evidence" value="ECO:0007669"/>
    <property type="project" value="UniProtKB-KW"/>
</dbReference>
<protein>
    <recommendedName>
        <fullName evidence="11">Mismatch repair endonuclease PMS2</fullName>
    </recommendedName>
    <alternativeName>
        <fullName evidence="13">DNA mismatch repair protein PMS2</fullName>
    </alternativeName>
    <alternativeName>
        <fullName evidence="12">PMS1 protein homolog 2</fullName>
    </alternativeName>
</protein>
<comment type="catalytic activity">
    <reaction evidence="10">
        <text>ATP + H2O = ADP + phosphate + H(+)</text>
        <dbReference type="Rhea" id="RHEA:13065"/>
        <dbReference type="ChEBI" id="CHEBI:15377"/>
        <dbReference type="ChEBI" id="CHEBI:15378"/>
        <dbReference type="ChEBI" id="CHEBI:30616"/>
        <dbReference type="ChEBI" id="CHEBI:43474"/>
        <dbReference type="ChEBI" id="CHEBI:456216"/>
    </reaction>
    <physiologicalReaction direction="left-to-right" evidence="10">
        <dbReference type="Rhea" id="RHEA:13066"/>
    </physiologicalReaction>
</comment>
<evidence type="ECO:0000256" key="11">
    <source>
        <dbReference type="ARBA" id="ARBA00072579"/>
    </source>
</evidence>
<dbReference type="InterPro" id="IPR038973">
    <property type="entry name" value="MutL/Mlh/Pms-like"/>
</dbReference>
<dbReference type="InterPro" id="IPR037198">
    <property type="entry name" value="MutL_C_sf"/>
</dbReference>
<evidence type="ECO:0000256" key="8">
    <source>
        <dbReference type="ARBA" id="ARBA00022840"/>
    </source>
</evidence>
<feature type="domain" description="MutL C-terminal dimerisation" evidence="15">
    <location>
        <begin position="631"/>
        <end position="775"/>
    </location>
</feature>
<dbReference type="InterPro" id="IPR042121">
    <property type="entry name" value="MutL_C_regsub"/>
</dbReference>
<dbReference type="SUPFAM" id="SSF55874">
    <property type="entry name" value="ATPase domain of HSP90 chaperone/DNA topoisomerase II/histidine kinase"/>
    <property type="match status" value="1"/>
</dbReference>
<dbReference type="Gene3D" id="3.30.1540.20">
    <property type="entry name" value="MutL, C-terminal domain, dimerisation subdomain"/>
    <property type="match status" value="1"/>
</dbReference>
<keyword evidence="18" id="KW-1185">Reference proteome</keyword>
<dbReference type="GO" id="GO:0004519">
    <property type="term" value="F:endonuclease activity"/>
    <property type="evidence" value="ECO:0007669"/>
    <property type="project" value="UniProtKB-KW"/>
</dbReference>
<dbReference type="SUPFAM" id="SSF118116">
    <property type="entry name" value="DNA mismatch repair protein MutL"/>
    <property type="match status" value="1"/>
</dbReference>
<evidence type="ECO:0000259" key="15">
    <source>
        <dbReference type="SMART" id="SM00853"/>
    </source>
</evidence>
<comment type="subcellular location">
    <subcellularLocation>
        <location evidence="1">Nucleus</location>
    </subcellularLocation>
</comment>
<dbReference type="GO" id="GO:0006298">
    <property type="term" value="P:mismatch repair"/>
    <property type="evidence" value="ECO:0007669"/>
    <property type="project" value="InterPro"/>
</dbReference>
<dbReference type="GO" id="GO:0140664">
    <property type="term" value="F:ATP-dependent DNA damage sensor activity"/>
    <property type="evidence" value="ECO:0007669"/>
    <property type="project" value="InterPro"/>
</dbReference>
<name>A0A8C4QGI1_EPTBU</name>
<dbReference type="Pfam" id="PF13589">
    <property type="entry name" value="HATPase_c_3"/>
    <property type="match status" value="1"/>
</dbReference>
<keyword evidence="7" id="KW-0378">Hydrolase</keyword>
<evidence type="ECO:0000256" key="10">
    <source>
        <dbReference type="ARBA" id="ARBA00048778"/>
    </source>
</evidence>
<evidence type="ECO:0000256" key="13">
    <source>
        <dbReference type="ARBA" id="ARBA00083250"/>
    </source>
</evidence>
<evidence type="ECO:0000256" key="5">
    <source>
        <dbReference type="ARBA" id="ARBA00022759"/>
    </source>
</evidence>
<dbReference type="AlphaFoldDB" id="A0A8C4QGI1"/>
<feature type="region of interest" description="Disordered" evidence="14">
    <location>
        <begin position="498"/>
        <end position="528"/>
    </location>
</feature>
<keyword evidence="6" id="KW-0227">DNA damage</keyword>
<feature type="domain" description="DNA mismatch repair protein S5" evidence="16">
    <location>
        <begin position="227"/>
        <end position="364"/>
    </location>
</feature>
<dbReference type="InterPro" id="IPR036890">
    <property type="entry name" value="HATPase_C_sf"/>
</dbReference>
<evidence type="ECO:0000256" key="4">
    <source>
        <dbReference type="ARBA" id="ARBA00022741"/>
    </source>
</evidence>
<dbReference type="InterPro" id="IPR014790">
    <property type="entry name" value="MutL_C"/>
</dbReference>
<dbReference type="GO" id="GO:0032389">
    <property type="term" value="C:MutLalpha complex"/>
    <property type="evidence" value="ECO:0007669"/>
    <property type="project" value="TreeGrafter"/>
</dbReference>
<dbReference type="InterPro" id="IPR014721">
    <property type="entry name" value="Ribsml_uS5_D2-typ_fold_subgr"/>
</dbReference>
<proteinExistence type="inferred from homology"/>
<reference evidence="17" key="1">
    <citation type="submission" date="2025-08" db="UniProtKB">
        <authorList>
            <consortium name="Ensembl"/>
        </authorList>
    </citation>
    <scope>IDENTIFICATION</scope>
</reference>
<dbReference type="CDD" id="cd16926">
    <property type="entry name" value="HATPase_MutL-MLH-PMS-like"/>
    <property type="match status" value="1"/>
</dbReference>